<gene>
    <name evidence="3" type="ORF">DL89DRAFT_266596</name>
</gene>
<evidence type="ECO:0000313" key="4">
    <source>
        <dbReference type="Proteomes" id="UP000193922"/>
    </source>
</evidence>
<dbReference type="GeneID" id="63803778"/>
<proteinExistence type="predicted"/>
<feature type="chain" id="PRO_5013254304" evidence="2">
    <location>
        <begin position="24"/>
        <end position="118"/>
    </location>
</feature>
<dbReference type="RefSeq" id="XP_040745115.1">
    <property type="nucleotide sequence ID" value="XM_040887130.1"/>
</dbReference>
<keyword evidence="4" id="KW-1185">Reference proteome</keyword>
<name>A0A1Y1WDJ9_9FUNG</name>
<dbReference type="Proteomes" id="UP000193922">
    <property type="component" value="Unassembled WGS sequence"/>
</dbReference>
<comment type="caution">
    <text evidence="3">The sequence shown here is derived from an EMBL/GenBank/DDBJ whole genome shotgun (WGS) entry which is preliminary data.</text>
</comment>
<evidence type="ECO:0000313" key="3">
    <source>
        <dbReference type="EMBL" id="ORX71600.1"/>
    </source>
</evidence>
<dbReference type="EMBL" id="MCFD01000004">
    <property type="protein sequence ID" value="ORX71600.1"/>
    <property type="molecule type" value="Genomic_DNA"/>
</dbReference>
<reference evidence="3 4" key="1">
    <citation type="submission" date="2016-07" db="EMBL/GenBank/DDBJ databases">
        <title>Pervasive Adenine N6-methylation of Active Genes in Fungi.</title>
        <authorList>
            <consortium name="DOE Joint Genome Institute"/>
            <person name="Mondo S.J."/>
            <person name="Dannebaum R.O."/>
            <person name="Kuo R.C."/>
            <person name="Labutti K."/>
            <person name="Haridas S."/>
            <person name="Kuo A."/>
            <person name="Salamov A."/>
            <person name="Ahrendt S.R."/>
            <person name="Lipzen A."/>
            <person name="Sullivan W."/>
            <person name="Andreopoulos W.B."/>
            <person name="Clum A."/>
            <person name="Lindquist E."/>
            <person name="Daum C."/>
            <person name="Ramamoorthy G.K."/>
            <person name="Gryganskyi A."/>
            <person name="Culley D."/>
            <person name="Magnuson J.K."/>
            <person name="James T.Y."/>
            <person name="O'Malley M.A."/>
            <person name="Stajich J.E."/>
            <person name="Spatafora J.W."/>
            <person name="Visel A."/>
            <person name="Grigoriev I.V."/>
        </authorList>
    </citation>
    <scope>NUCLEOTIDE SEQUENCE [LARGE SCALE GENOMIC DNA]</scope>
    <source>
        <strain evidence="3 4">ATCC 12442</strain>
    </source>
</reference>
<feature type="region of interest" description="Disordered" evidence="1">
    <location>
        <begin position="88"/>
        <end position="118"/>
    </location>
</feature>
<feature type="signal peptide" evidence="2">
    <location>
        <begin position="1"/>
        <end position="23"/>
    </location>
</feature>
<evidence type="ECO:0000256" key="2">
    <source>
        <dbReference type="SAM" id="SignalP"/>
    </source>
</evidence>
<accession>A0A1Y1WDJ9</accession>
<sequence length="118" mass="13050">MFCLDFQISVLAASIGYPCVCLACYGAEPTTSEPKRFRIGSQQASCHRYIIPLTQPPMRRAKDYNSSTLRSLEQGSQSAAMLTPGTAASEYATASSRRPSNKHVSRYDDMHGQMKRLP</sequence>
<evidence type="ECO:0000256" key="1">
    <source>
        <dbReference type="SAM" id="MobiDB-lite"/>
    </source>
</evidence>
<protein>
    <submittedName>
        <fullName evidence="3">Uncharacterized protein</fullName>
    </submittedName>
</protein>
<dbReference type="AlphaFoldDB" id="A0A1Y1WDJ9"/>
<organism evidence="3 4">
    <name type="scientific">Linderina pennispora</name>
    <dbReference type="NCBI Taxonomy" id="61395"/>
    <lineage>
        <taxon>Eukaryota</taxon>
        <taxon>Fungi</taxon>
        <taxon>Fungi incertae sedis</taxon>
        <taxon>Zoopagomycota</taxon>
        <taxon>Kickxellomycotina</taxon>
        <taxon>Kickxellomycetes</taxon>
        <taxon>Kickxellales</taxon>
        <taxon>Kickxellaceae</taxon>
        <taxon>Linderina</taxon>
    </lineage>
</organism>
<keyword evidence="2" id="KW-0732">Signal</keyword>